<keyword evidence="7" id="KW-0804">Transcription</keyword>
<keyword evidence="6" id="KW-0238">DNA-binding</keyword>
<proteinExistence type="inferred from homology"/>
<dbReference type="GO" id="GO:0005634">
    <property type="term" value="C:nucleus"/>
    <property type="evidence" value="ECO:0007669"/>
    <property type="project" value="UniProtKB-SubCell"/>
</dbReference>
<dbReference type="Pfam" id="PF00447">
    <property type="entry name" value="HSF_DNA-bind"/>
    <property type="match status" value="1"/>
</dbReference>
<evidence type="ECO:0000313" key="12">
    <source>
        <dbReference type="EMBL" id="WOL01397.1"/>
    </source>
</evidence>
<evidence type="ECO:0000256" key="1">
    <source>
        <dbReference type="ARBA" id="ARBA00004123"/>
    </source>
</evidence>
<dbReference type="SUPFAM" id="SSF46785">
    <property type="entry name" value="Winged helix' DNA-binding domain"/>
    <property type="match status" value="1"/>
</dbReference>
<protein>
    <recommendedName>
        <fullName evidence="11">HSF-type DNA-binding domain-containing protein</fullName>
    </recommendedName>
</protein>
<comment type="subunit">
    <text evidence="2">Homotrimer.</text>
</comment>
<dbReference type="InterPro" id="IPR036390">
    <property type="entry name" value="WH_DNA-bd_sf"/>
</dbReference>
<dbReference type="SMART" id="SM00415">
    <property type="entry name" value="HSF"/>
    <property type="match status" value="1"/>
</dbReference>
<dbReference type="InterPro" id="IPR036388">
    <property type="entry name" value="WH-like_DNA-bd_sf"/>
</dbReference>
<dbReference type="PANTHER" id="PTHR10015:SF461">
    <property type="entry name" value="HEAT STRESS TRANSCRIPTION FACTOR A-5"/>
    <property type="match status" value="1"/>
</dbReference>
<keyword evidence="13" id="KW-1185">Reference proteome</keyword>
<evidence type="ECO:0000256" key="10">
    <source>
        <dbReference type="SAM" id="Coils"/>
    </source>
</evidence>
<evidence type="ECO:0000256" key="5">
    <source>
        <dbReference type="ARBA" id="ARBA00023016"/>
    </source>
</evidence>
<sequence>MDGGVLPPFLLKTYEMVDDALTDDIVSWSFTNASFVVWNPADFAARILPTYFKHNNFASFIRQLNTYVRILNPCSVFRNPVLFLGFKKIDPERWEFANNDFRKGKKHLLTNIHRRKPSYSHIHPLGPNAERAALEEEIERLNREKTDLRVKLRRFEQQQSGTQIHMDDLERRLNDMERRQLKVAAFLQQAMQKPQLMESLLKMAGSSSRDFSVIHKRRRLPPFVDYNQAASTNSFGGAPYTSNKPDIGYILDQDFGKKLTLEFSTTILDDALLVAGTPNNESRADFQAKQTDLGHELIECLSLVPETSKLCDTEAPICATENGLLGEIDEGDELFPFHLDLMLEPNVMQKDYKTPDLVDQAEANIIDLETSNTAIDNDLNIPVGTNKNMTPDPSTENAVSSKVVLPTNDEALTVTMGANDPFWQQFLTERPGS</sequence>
<keyword evidence="10" id="KW-0175">Coiled coil</keyword>
<keyword evidence="8" id="KW-0539">Nucleus</keyword>
<evidence type="ECO:0000313" key="13">
    <source>
        <dbReference type="Proteomes" id="UP001327560"/>
    </source>
</evidence>
<organism evidence="12 13">
    <name type="scientific">Canna indica</name>
    <name type="common">Indian-shot</name>
    <dbReference type="NCBI Taxonomy" id="4628"/>
    <lineage>
        <taxon>Eukaryota</taxon>
        <taxon>Viridiplantae</taxon>
        <taxon>Streptophyta</taxon>
        <taxon>Embryophyta</taxon>
        <taxon>Tracheophyta</taxon>
        <taxon>Spermatophyta</taxon>
        <taxon>Magnoliopsida</taxon>
        <taxon>Liliopsida</taxon>
        <taxon>Zingiberales</taxon>
        <taxon>Cannaceae</taxon>
        <taxon>Canna</taxon>
    </lineage>
</organism>
<dbReference type="AlphaFoldDB" id="A0AAQ3K767"/>
<dbReference type="PRINTS" id="PR00056">
    <property type="entry name" value="HSFDOMAIN"/>
</dbReference>
<comment type="similarity">
    <text evidence="9">Belongs to the HSF family.</text>
</comment>
<gene>
    <name evidence="12" type="ORF">Cni_G10113</name>
</gene>
<evidence type="ECO:0000256" key="9">
    <source>
        <dbReference type="RuleBase" id="RU004020"/>
    </source>
</evidence>
<dbReference type="GO" id="GO:0000978">
    <property type="term" value="F:RNA polymerase II cis-regulatory region sequence-specific DNA binding"/>
    <property type="evidence" value="ECO:0007669"/>
    <property type="project" value="TreeGrafter"/>
</dbReference>
<dbReference type="GO" id="GO:0034605">
    <property type="term" value="P:cellular response to heat"/>
    <property type="evidence" value="ECO:0007669"/>
    <property type="project" value="TreeGrafter"/>
</dbReference>
<feature type="domain" description="HSF-type DNA-binding" evidence="11">
    <location>
        <begin position="5"/>
        <end position="115"/>
    </location>
</feature>
<keyword evidence="5" id="KW-0346">Stress response</keyword>
<evidence type="ECO:0000256" key="7">
    <source>
        <dbReference type="ARBA" id="ARBA00023163"/>
    </source>
</evidence>
<evidence type="ECO:0000256" key="4">
    <source>
        <dbReference type="ARBA" id="ARBA00023015"/>
    </source>
</evidence>
<accession>A0AAQ3K767</accession>
<evidence type="ECO:0000256" key="6">
    <source>
        <dbReference type="ARBA" id="ARBA00023125"/>
    </source>
</evidence>
<dbReference type="FunFam" id="1.10.10.10:FF:000037">
    <property type="entry name" value="Heat stress transcription factor B-4"/>
    <property type="match status" value="1"/>
</dbReference>
<keyword evidence="4" id="KW-0805">Transcription regulation</keyword>
<dbReference type="InterPro" id="IPR000232">
    <property type="entry name" value="HSF_DNA-bd"/>
</dbReference>
<dbReference type="EMBL" id="CP136892">
    <property type="protein sequence ID" value="WOL01397.1"/>
    <property type="molecule type" value="Genomic_DNA"/>
</dbReference>
<dbReference type="PANTHER" id="PTHR10015">
    <property type="entry name" value="HEAT SHOCK TRANSCRIPTION FACTOR"/>
    <property type="match status" value="1"/>
</dbReference>
<evidence type="ECO:0000256" key="3">
    <source>
        <dbReference type="ARBA" id="ARBA00022553"/>
    </source>
</evidence>
<keyword evidence="3" id="KW-0597">Phosphoprotein</keyword>
<name>A0AAQ3K767_9LILI</name>
<dbReference type="Gene3D" id="1.10.10.10">
    <property type="entry name" value="Winged helix-like DNA-binding domain superfamily/Winged helix DNA-binding domain"/>
    <property type="match status" value="1"/>
</dbReference>
<feature type="coiled-coil region" evidence="10">
    <location>
        <begin position="131"/>
        <end position="179"/>
    </location>
</feature>
<evidence type="ECO:0000256" key="8">
    <source>
        <dbReference type="ARBA" id="ARBA00023242"/>
    </source>
</evidence>
<dbReference type="Proteomes" id="UP001327560">
    <property type="component" value="Chromosome 3"/>
</dbReference>
<evidence type="ECO:0000256" key="2">
    <source>
        <dbReference type="ARBA" id="ARBA00011233"/>
    </source>
</evidence>
<reference evidence="12 13" key="1">
    <citation type="submission" date="2023-10" db="EMBL/GenBank/DDBJ databases">
        <title>Chromosome-scale genome assembly provides insights into flower coloration mechanisms of Canna indica.</title>
        <authorList>
            <person name="Li C."/>
        </authorList>
    </citation>
    <scope>NUCLEOTIDE SEQUENCE [LARGE SCALE GENOMIC DNA]</scope>
    <source>
        <tissue evidence="12">Flower</tissue>
    </source>
</reference>
<evidence type="ECO:0000259" key="11">
    <source>
        <dbReference type="SMART" id="SM00415"/>
    </source>
</evidence>
<dbReference type="GO" id="GO:0006357">
    <property type="term" value="P:regulation of transcription by RNA polymerase II"/>
    <property type="evidence" value="ECO:0007669"/>
    <property type="project" value="TreeGrafter"/>
</dbReference>
<dbReference type="GO" id="GO:0003700">
    <property type="term" value="F:DNA-binding transcription factor activity"/>
    <property type="evidence" value="ECO:0007669"/>
    <property type="project" value="InterPro"/>
</dbReference>
<comment type="subcellular location">
    <subcellularLocation>
        <location evidence="1">Nucleus</location>
    </subcellularLocation>
</comment>